<sequence length="56" mass="6496">MQRLLCQLISDCLAIINKAKIKTYFTMYDFGFINGFVYVPFAVIRLKKYVKPGCVI</sequence>
<protein>
    <submittedName>
        <fullName evidence="2">Uncharacterized protein</fullName>
    </submittedName>
</protein>
<evidence type="ECO:0000256" key="1">
    <source>
        <dbReference type="SAM" id="Phobius"/>
    </source>
</evidence>
<keyword evidence="3" id="KW-1185">Reference proteome</keyword>
<dbReference type="EMBL" id="FO203522">
    <property type="protein sequence ID" value="CCO22518.1"/>
    <property type="molecule type" value="Genomic_DNA"/>
</dbReference>
<organism evidence="2 3">
    <name type="scientific">Maridesulfovibrio hydrothermalis AM13 = DSM 14728</name>
    <dbReference type="NCBI Taxonomy" id="1121451"/>
    <lineage>
        <taxon>Bacteria</taxon>
        <taxon>Pseudomonadati</taxon>
        <taxon>Thermodesulfobacteriota</taxon>
        <taxon>Desulfovibrionia</taxon>
        <taxon>Desulfovibrionales</taxon>
        <taxon>Desulfovibrionaceae</taxon>
        <taxon>Maridesulfovibrio</taxon>
    </lineage>
</organism>
<dbReference type="AlphaFoldDB" id="L0R724"/>
<evidence type="ECO:0000313" key="3">
    <source>
        <dbReference type="Proteomes" id="UP000010808"/>
    </source>
</evidence>
<keyword evidence="1" id="KW-0472">Membrane</keyword>
<proteinExistence type="predicted"/>
<keyword evidence="1" id="KW-1133">Transmembrane helix</keyword>
<evidence type="ECO:0000313" key="2">
    <source>
        <dbReference type="EMBL" id="CCO22518.1"/>
    </source>
</evidence>
<reference evidence="2 3" key="1">
    <citation type="submission" date="2012-10" db="EMBL/GenBank/DDBJ databases">
        <authorList>
            <person name="Genoscope - CEA"/>
        </authorList>
    </citation>
    <scope>NUCLEOTIDE SEQUENCE [LARGE SCALE GENOMIC DNA]</scope>
    <source>
        <strain evidence="3">AM13 / DSM 14728</strain>
    </source>
</reference>
<accession>L0R724</accession>
<dbReference type="KEGG" id="dhy:DESAM_20227"/>
<keyword evidence="1" id="KW-0812">Transmembrane</keyword>
<dbReference type="Proteomes" id="UP000010808">
    <property type="component" value="Chromosome"/>
</dbReference>
<dbReference type="HOGENOM" id="CLU_3006772_0_0_7"/>
<feature type="transmembrane region" description="Helical" evidence="1">
    <location>
        <begin position="24"/>
        <end position="44"/>
    </location>
</feature>
<gene>
    <name evidence="2" type="ORF">DESAM_20227</name>
</gene>
<name>L0R724_9BACT</name>